<dbReference type="PROSITE" id="PS50231">
    <property type="entry name" value="RICIN_B_LECTIN"/>
    <property type="match status" value="1"/>
</dbReference>
<keyword evidence="5" id="KW-1185">Reference proteome</keyword>
<proteinExistence type="predicted"/>
<dbReference type="CDD" id="cd00161">
    <property type="entry name" value="beta-trefoil_Ricin-like"/>
    <property type="match status" value="1"/>
</dbReference>
<dbReference type="EMBL" id="BAAABX010000018">
    <property type="protein sequence ID" value="GAA0396737.1"/>
    <property type="molecule type" value="Genomic_DNA"/>
</dbReference>
<dbReference type="Gene3D" id="2.40.10.10">
    <property type="entry name" value="Trypsin-like serine proteases"/>
    <property type="match status" value="1"/>
</dbReference>
<feature type="region of interest" description="Disordered" evidence="1">
    <location>
        <begin position="72"/>
        <end position="125"/>
    </location>
</feature>
<dbReference type="InterPro" id="IPR009003">
    <property type="entry name" value="Peptidase_S1_PA"/>
</dbReference>
<dbReference type="Proteomes" id="UP001500879">
    <property type="component" value="Unassembled WGS sequence"/>
</dbReference>
<sequence length="741" mass="80599">MRRHAVTLALAAASLTAALPTAQAYAATPAAGPATSAPRAADGGVQVRATATDAQQRAFWIEHEKKGTLREFKGELKDWKPKSEPAKGKSKAKPEGKSKVAAKAPATPPRQKGRSRLAAGSSGENWLRGTTGRLRIAWPDEKNPDIWWVLPCTANVVASDSKDTIATARHCIPHDKERINPKAQYEFIPGYSKDADGTEHSPYGKWTFRGLGVVGNFTDGPQNNDSAFLTLNTQDGTHVQDKVGASGFQFGISTLPNRVVLAGLPGKSDQFHTCVKEPYWGGENPPQILGRGGPCTGDSDLSGGASGGPLVNGDTFDSGGPVQIGNFSGSLGEDAAAAVWRDAAYAVFRSLQDQGQGPAHDMVTTLTNANGNLADLYQYNKNNSVPVYAYHNTGGQNQQWHLWDKGDGYFLIENRYTEQQGLSGSEARVLDYNFSNGTAYSHRVNGNGGSDNQLWKFRATPGRPGWYTIRSKRGDQCLGAPDGEGSLTVASCTTTDGLESQQWKLDKVTTTPSPSVPVTLQMVDAGGYDPNALRAWFEKNKGLLQDQYGKIRQFMTGGAYEIKPGINVVYDAGHEAFKNPGVAALFEPNAKPQYNNEKSIVLRPEYVMKNPGDIGSLIHELTHQVQDAANGAWLNEGQADYYRKYVYNVKEKPGVDRIRGTDYNRGYDSTAFLLNYIAHKHPSGEGIIQKINNEVRAQGFGADGDRVLTTITGKDGRRWWTEMWNDIQASPSRWTNPGYHD</sequence>
<dbReference type="Pfam" id="PF04450">
    <property type="entry name" value="BSP"/>
    <property type="match status" value="1"/>
</dbReference>
<feature type="signal peptide" evidence="2">
    <location>
        <begin position="1"/>
        <end position="26"/>
    </location>
</feature>
<gene>
    <name evidence="4" type="ORF">GCM10010357_17300</name>
</gene>
<evidence type="ECO:0000256" key="2">
    <source>
        <dbReference type="SAM" id="SignalP"/>
    </source>
</evidence>
<name>A0ABN0YIH1_9ACTN</name>
<dbReference type="SUPFAM" id="SSF50370">
    <property type="entry name" value="Ricin B-like lectins"/>
    <property type="match status" value="1"/>
</dbReference>
<dbReference type="InterPro" id="IPR043504">
    <property type="entry name" value="Peptidase_S1_PA_chymotrypsin"/>
</dbReference>
<dbReference type="RefSeq" id="WP_344021690.1">
    <property type="nucleotide sequence ID" value="NZ_BAAABX010000018.1"/>
</dbReference>
<evidence type="ECO:0000259" key="3">
    <source>
        <dbReference type="Pfam" id="PF14200"/>
    </source>
</evidence>
<dbReference type="InterPro" id="IPR007541">
    <property type="entry name" value="Uncharacterised_BSP"/>
</dbReference>
<accession>A0ABN0YIH1</accession>
<feature type="region of interest" description="Disordered" evidence="1">
    <location>
        <begin position="294"/>
        <end position="316"/>
    </location>
</feature>
<evidence type="ECO:0000256" key="1">
    <source>
        <dbReference type="SAM" id="MobiDB-lite"/>
    </source>
</evidence>
<feature type="domain" description="Ricin B lectin" evidence="3">
    <location>
        <begin position="451"/>
        <end position="509"/>
    </location>
</feature>
<dbReference type="SUPFAM" id="SSF50494">
    <property type="entry name" value="Trypsin-like serine proteases"/>
    <property type="match status" value="1"/>
</dbReference>
<dbReference type="InterPro" id="IPR000772">
    <property type="entry name" value="Ricin_B_lectin"/>
</dbReference>
<protein>
    <recommendedName>
        <fullName evidence="3">Ricin B lectin domain-containing protein</fullName>
    </recommendedName>
</protein>
<organism evidence="4 5">
    <name type="scientific">Streptomyces luteireticuli</name>
    <dbReference type="NCBI Taxonomy" id="173858"/>
    <lineage>
        <taxon>Bacteria</taxon>
        <taxon>Bacillati</taxon>
        <taxon>Actinomycetota</taxon>
        <taxon>Actinomycetes</taxon>
        <taxon>Kitasatosporales</taxon>
        <taxon>Streptomycetaceae</taxon>
        <taxon>Streptomyces</taxon>
    </lineage>
</organism>
<feature type="chain" id="PRO_5046177948" description="Ricin B lectin domain-containing protein" evidence="2">
    <location>
        <begin position="27"/>
        <end position="741"/>
    </location>
</feature>
<dbReference type="Gene3D" id="2.80.10.50">
    <property type="match status" value="2"/>
</dbReference>
<feature type="compositionally biased region" description="Basic and acidic residues" evidence="1">
    <location>
        <begin position="72"/>
        <end position="98"/>
    </location>
</feature>
<dbReference type="Pfam" id="PF14200">
    <property type="entry name" value="RicinB_lectin_2"/>
    <property type="match status" value="1"/>
</dbReference>
<keyword evidence="2" id="KW-0732">Signal</keyword>
<dbReference type="InterPro" id="IPR035992">
    <property type="entry name" value="Ricin_B-like_lectins"/>
</dbReference>
<evidence type="ECO:0000313" key="4">
    <source>
        <dbReference type="EMBL" id="GAA0396737.1"/>
    </source>
</evidence>
<comment type="caution">
    <text evidence="4">The sequence shown here is derived from an EMBL/GenBank/DDBJ whole genome shotgun (WGS) entry which is preliminary data.</text>
</comment>
<reference evidence="4 5" key="1">
    <citation type="journal article" date="2019" name="Int. J. Syst. Evol. Microbiol.">
        <title>The Global Catalogue of Microorganisms (GCM) 10K type strain sequencing project: providing services to taxonomists for standard genome sequencing and annotation.</title>
        <authorList>
            <consortium name="The Broad Institute Genomics Platform"/>
            <consortium name="The Broad Institute Genome Sequencing Center for Infectious Disease"/>
            <person name="Wu L."/>
            <person name="Ma J."/>
        </authorList>
    </citation>
    <scope>NUCLEOTIDE SEQUENCE [LARGE SCALE GENOMIC DNA]</scope>
    <source>
        <strain evidence="4 5">JCM 4788</strain>
    </source>
</reference>
<evidence type="ECO:0000313" key="5">
    <source>
        <dbReference type="Proteomes" id="UP001500879"/>
    </source>
</evidence>